<name>A0A2P5B5L1_TREOI</name>
<comment type="caution">
    <text evidence="1">The sequence shown here is derived from an EMBL/GenBank/DDBJ whole genome shotgun (WGS) entry which is preliminary data.</text>
</comment>
<dbReference type="InParanoid" id="A0A2P5B5L1"/>
<accession>A0A2P5B5L1</accession>
<keyword evidence="2" id="KW-1185">Reference proteome</keyword>
<reference evidence="2" key="1">
    <citation type="submission" date="2016-06" db="EMBL/GenBank/DDBJ databases">
        <title>Parallel loss of symbiosis genes in relatives of nitrogen-fixing non-legume Parasponia.</title>
        <authorList>
            <person name="Van Velzen R."/>
            <person name="Holmer R."/>
            <person name="Bu F."/>
            <person name="Rutten L."/>
            <person name="Van Zeijl A."/>
            <person name="Liu W."/>
            <person name="Santuari L."/>
            <person name="Cao Q."/>
            <person name="Sharma T."/>
            <person name="Shen D."/>
            <person name="Roswanjaya Y."/>
            <person name="Wardhani T."/>
            <person name="Kalhor M.S."/>
            <person name="Jansen J."/>
            <person name="Van den Hoogen J."/>
            <person name="Gungor B."/>
            <person name="Hartog M."/>
            <person name="Hontelez J."/>
            <person name="Verver J."/>
            <person name="Yang W.-C."/>
            <person name="Schijlen E."/>
            <person name="Repin R."/>
            <person name="Schilthuizen M."/>
            <person name="Schranz E."/>
            <person name="Heidstra R."/>
            <person name="Miyata K."/>
            <person name="Fedorova E."/>
            <person name="Kohlen W."/>
            <person name="Bisseling T."/>
            <person name="Smit S."/>
            <person name="Geurts R."/>
        </authorList>
    </citation>
    <scope>NUCLEOTIDE SEQUENCE [LARGE SCALE GENOMIC DNA]</scope>
    <source>
        <strain evidence="2">cv. RG33-2</strain>
    </source>
</reference>
<proteinExistence type="predicted"/>
<evidence type="ECO:0000313" key="2">
    <source>
        <dbReference type="Proteomes" id="UP000237000"/>
    </source>
</evidence>
<organism evidence="1 2">
    <name type="scientific">Trema orientale</name>
    <name type="common">Charcoal tree</name>
    <name type="synonym">Celtis orientalis</name>
    <dbReference type="NCBI Taxonomy" id="63057"/>
    <lineage>
        <taxon>Eukaryota</taxon>
        <taxon>Viridiplantae</taxon>
        <taxon>Streptophyta</taxon>
        <taxon>Embryophyta</taxon>
        <taxon>Tracheophyta</taxon>
        <taxon>Spermatophyta</taxon>
        <taxon>Magnoliopsida</taxon>
        <taxon>eudicotyledons</taxon>
        <taxon>Gunneridae</taxon>
        <taxon>Pentapetalae</taxon>
        <taxon>rosids</taxon>
        <taxon>fabids</taxon>
        <taxon>Rosales</taxon>
        <taxon>Cannabaceae</taxon>
        <taxon>Trema</taxon>
    </lineage>
</organism>
<gene>
    <name evidence="1" type="ORF">TorRG33x02_332030</name>
</gene>
<dbReference type="EMBL" id="JXTC01000602">
    <property type="protein sequence ID" value="PON44069.1"/>
    <property type="molecule type" value="Genomic_DNA"/>
</dbReference>
<evidence type="ECO:0000313" key="1">
    <source>
        <dbReference type="EMBL" id="PON44069.1"/>
    </source>
</evidence>
<dbReference type="AlphaFoldDB" id="A0A2P5B5L1"/>
<sequence length="140" mass="14333">RGGVVGVDELEDEAAAGDAELEGGDGVLDVAAEGGAPLDVEADDEAAEVLAVDPLGVADPGGGHGGRVGDQGLDGGGGGADLDVVEVVGLGAELVVDNGDLRAFHFYLFIFLFIRVSRTWGFSQWRSGYLCEKTAERVSE</sequence>
<feature type="non-terminal residue" evidence="1">
    <location>
        <position position="1"/>
    </location>
</feature>
<protein>
    <submittedName>
        <fullName evidence="1">Uncharacterized protein</fullName>
    </submittedName>
</protein>
<dbReference type="Proteomes" id="UP000237000">
    <property type="component" value="Unassembled WGS sequence"/>
</dbReference>